<keyword evidence="2" id="KW-1185">Reference proteome</keyword>
<evidence type="ECO:0000313" key="1">
    <source>
        <dbReference type="EMBL" id="PYE48690.1"/>
    </source>
</evidence>
<gene>
    <name evidence="1" type="ORF">DES52_12724</name>
</gene>
<name>A0A318S1N5_9DEIO</name>
<dbReference type="RefSeq" id="WP_110888853.1">
    <property type="nucleotide sequence ID" value="NZ_QJSX01000027.1"/>
</dbReference>
<dbReference type="OrthoDB" id="342114at2"/>
<dbReference type="EMBL" id="QJSX01000027">
    <property type="protein sequence ID" value="PYE48690.1"/>
    <property type="molecule type" value="Genomic_DNA"/>
</dbReference>
<dbReference type="Proteomes" id="UP000248326">
    <property type="component" value="Unassembled WGS sequence"/>
</dbReference>
<protein>
    <submittedName>
        <fullName evidence="1">Uncharacterized protein</fullName>
    </submittedName>
</protein>
<organism evidence="1 2">
    <name type="scientific">Deinococcus yavapaiensis KR-236</name>
    <dbReference type="NCBI Taxonomy" id="694435"/>
    <lineage>
        <taxon>Bacteria</taxon>
        <taxon>Thermotogati</taxon>
        <taxon>Deinococcota</taxon>
        <taxon>Deinococci</taxon>
        <taxon>Deinococcales</taxon>
        <taxon>Deinococcaceae</taxon>
        <taxon>Deinococcus</taxon>
    </lineage>
</organism>
<evidence type="ECO:0000313" key="2">
    <source>
        <dbReference type="Proteomes" id="UP000248326"/>
    </source>
</evidence>
<comment type="caution">
    <text evidence="1">The sequence shown here is derived from an EMBL/GenBank/DDBJ whole genome shotgun (WGS) entry which is preliminary data.</text>
</comment>
<sequence length="167" mass="19236">MEGRQFHNRIEFRVVENQTWHGRSIQILIDGRDLTDRLREYEVFLAWREANMHQAGRYAGVPEHHWRAFTTALLVQGNQEGIGSLLGAPGKVMVLTCECGEACCWPMFARVTLGNGVVTWDGFEQVYRPSWDYSRFGPFVFEPGQYRTAIMNLVRTLLPTVQERKSA</sequence>
<reference evidence="1 2" key="1">
    <citation type="submission" date="2018-06" db="EMBL/GenBank/DDBJ databases">
        <title>Genomic Encyclopedia of Type Strains, Phase IV (KMG-IV): sequencing the most valuable type-strain genomes for metagenomic binning, comparative biology and taxonomic classification.</title>
        <authorList>
            <person name="Goeker M."/>
        </authorList>
    </citation>
    <scope>NUCLEOTIDE SEQUENCE [LARGE SCALE GENOMIC DNA]</scope>
    <source>
        <strain evidence="1 2">DSM 18048</strain>
    </source>
</reference>
<accession>A0A318S1N5</accession>
<dbReference type="AlphaFoldDB" id="A0A318S1N5"/>
<proteinExistence type="predicted"/>